<proteinExistence type="predicted"/>
<organism evidence="1">
    <name type="scientific">marine sediment metagenome</name>
    <dbReference type="NCBI Taxonomy" id="412755"/>
    <lineage>
        <taxon>unclassified sequences</taxon>
        <taxon>metagenomes</taxon>
        <taxon>ecological metagenomes</taxon>
    </lineage>
</organism>
<accession>A0A0F9DC94</accession>
<comment type="caution">
    <text evidence="1">The sequence shown here is derived from an EMBL/GenBank/DDBJ whole genome shotgun (WGS) entry which is preliminary data.</text>
</comment>
<gene>
    <name evidence="1" type="ORF">LCGC14_2296860</name>
</gene>
<name>A0A0F9DC94_9ZZZZ</name>
<protein>
    <submittedName>
        <fullName evidence="1">Uncharacterized protein</fullName>
    </submittedName>
</protein>
<dbReference type="AlphaFoldDB" id="A0A0F9DC94"/>
<sequence>MNRKGIDLEKRHQNICNKLFDNLPRYIKMNRLAFDCNVHWTTMKTHLKMMSICYKKRNKSDLPKANKFKEKFR</sequence>
<dbReference type="EMBL" id="LAZR01032297">
    <property type="protein sequence ID" value="KKL51301.1"/>
    <property type="molecule type" value="Genomic_DNA"/>
</dbReference>
<reference evidence="1" key="1">
    <citation type="journal article" date="2015" name="Nature">
        <title>Complex archaea that bridge the gap between prokaryotes and eukaryotes.</title>
        <authorList>
            <person name="Spang A."/>
            <person name="Saw J.H."/>
            <person name="Jorgensen S.L."/>
            <person name="Zaremba-Niedzwiedzka K."/>
            <person name="Martijn J."/>
            <person name="Lind A.E."/>
            <person name="van Eijk R."/>
            <person name="Schleper C."/>
            <person name="Guy L."/>
            <person name="Ettema T.J."/>
        </authorList>
    </citation>
    <scope>NUCLEOTIDE SEQUENCE</scope>
</reference>
<evidence type="ECO:0000313" key="1">
    <source>
        <dbReference type="EMBL" id="KKL51301.1"/>
    </source>
</evidence>